<evidence type="ECO:0000256" key="1">
    <source>
        <dbReference type="SAM" id="Phobius"/>
    </source>
</evidence>
<sequence length="63" mass="6823">MSEFISEALSYIIQLGLMALAAIAGMYHSPAASVGAVIVTTAILVTYNNHQERKRGKTKQQQT</sequence>
<protein>
    <submittedName>
        <fullName evidence="2">Uncharacterized protein</fullName>
    </submittedName>
</protein>
<organism evidence="2 3">
    <name type="scientific">Oceanospirillum sediminis</name>
    <dbReference type="NCBI Taxonomy" id="2760088"/>
    <lineage>
        <taxon>Bacteria</taxon>
        <taxon>Pseudomonadati</taxon>
        <taxon>Pseudomonadota</taxon>
        <taxon>Gammaproteobacteria</taxon>
        <taxon>Oceanospirillales</taxon>
        <taxon>Oceanospirillaceae</taxon>
        <taxon>Oceanospirillum</taxon>
    </lineage>
</organism>
<proteinExistence type="predicted"/>
<keyword evidence="1" id="KW-1133">Transmembrane helix</keyword>
<keyword evidence="3" id="KW-1185">Reference proteome</keyword>
<evidence type="ECO:0000313" key="2">
    <source>
        <dbReference type="EMBL" id="MBB1485910.1"/>
    </source>
</evidence>
<dbReference type="Proteomes" id="UP000565262">
    <property type="component" value="Unassembled WGS sequence"/>
</dbReference>
<evidence type="ECO:0000313" key="3">
    <source>
        <dbReference type="Proteomes" id="UP000565262"/>
    </source>
</evidence>
<reference evidence="2 3" key="1">
    <citation type="submission" date="2020-08" db="EMBL/GenBank/DDBJ databases">
        <title>Oceanospirillum sp. nov. isolated from marine sediment.</title>
        <authorList>
            <person name="Ji X."/>
        </authorList>
    </citation>
    <scope>NUCLEOTIDE SEQUENCE [LARGE SCALE GENOMIC DNA]</scope>
    <source>
        <strain evidence="2 3">D5</strain>
    </source>
</reference>
<feature type="transmembrane region" description="Helical" evidence="1">
    <location>
        <begin position="33"/>
        <end position="50"/>
    </location>
</feature>
<keyword evidence="1" id="KW-0472">Membrane</keyword>
<accession>A0A839IMG3</accession>
<dbReference type="EMBL" id="JACJFM010000004">
    <property type="protein sequence ID" value="MBB1485910.1"/>
    <property type="molecule type" value="Genomic_DNA"/>
</dbReference>
<feature type="transmembrane region" description="Helical" evidence="1">
    <location>
        <begin position="9"/>
        <end position="27"/>
    </location>
</feature>
<name>A0A839IMG3_9GAMM</name>
<dbReference type="AlphaFoldDB" id="A0A839IMG3"/>
<dbReference type="RefSeq" id="WP_182807695.1">
    <property type="nucleotide sequence ID" value="NZ_JACJFM010000004.1"/>
</dbReference>
<comment type="caution">
    <text evidence="2">The sequence shown here is derived from an EMBL/GenBank/DDBJ whole genome shotgun (WGS) entry which is preliminary data.</text>
</comment>
<keyword evidence="1" id="KW-0812">Transmembrane</keyword>
<gene>
    <name evidence="2" type="ORF">H4O21_04690</name>
</gene>